<accession>A0A8S9QDZ6</accession>
<name>A0A8S9QDZ6_BRACR</name>
<gene>
    <name evidence="2" type="ORF">F2Q69_00023186</name>
</gene>
<reference evidence="2" key="1">
    <citation type="submission" date="2019-12" db="EMBL/GenBank/DDBJ databases">
        <title>Genome sequencing and annotation of Brassica cretica.</title>
        <authorList>
            <person name="Studholme D.J."/>
            <person name="Sarris P."/>
        </authorList>
    </citation>
    <scope>NUCLEOTIDE SEQUENCE</scope>
    <source>
        <strain evidence="2">PFS-109/04</strain>
        <tissue evidence="2">Leaf</tissue>
    </source>
</reference>
<dbReference type="EMBL" id="QGKX02001290">
    <property type="protein sequence ID" value="KAF3539071.1"/>
    <property type="molecule type" value="Genomic_DNA"/>
</dbReference>
<sequence>MPSSTRINKETQLLFSPDPASLEHSIVKEARSSSIDNNTCLSLDFVQPPSTQILVPSTDTHSPPSIEDTHLPLTDIVHPTSIDTPSQTLIDTEPRDMVATLVLVRDKMVTCMTRRVICVMQQEEKLQEGDFKVESLMSFGGSHWCRSTPDFEHRSTSPSPNRLTRSPEHRPMTPTESTASGNVVRILTHEEFAAKHPHPPNPDNVRIARRNDTAIDRQTEAVIDRQPPAPIDSRASITYRVQMPKIDVARLNALKPKPKASENPPETVRTASDDGEDPMEEEEGGLNPKDKKGKSGGTYEEGG</sequence>
<proteinExistence type="predicted"/>
<dbReference type="Proteomes" id="UP000712600">
    <property type="component" value="Unassembled WGS sequence"/>
</dbReference>
<comment type="caution">
    <text evidence="2">The sequence shown here is derived from an EMBL/GenBank/DDBJ whole genome shotgun (WGS) entry which is preliminary data.</text>
</comment>
<organism evidence="2 3">
    <name type="scientific">Brassica cretica</name>
    <name type="common">Mustard</name>
    <dbReference type="NCBI Taxonomy" id="69181"/>
    <lineage>
        <taxon>Eukaryota</taxon>
        <taxon>Viridiplantae</taxon>
        <taxon>Streptophyta</taxon>
        <taxon>Embryophyta</taxon>
        <taxon>Tracheophyta</taxon>
        <taxon>Spermatophyta</taxon>
        <taxon>Magnoliopsida</taxon>
        <taxon>eudicotyledons</taxon>
        <taxon>Gunneridae</taxon>
        <taxon>Pentapetalae</taxon>
        <taxon>rosids</taxon>
        <taxon>malvids</taxon>
        <taxon>Brassicales</taxon>
        <taxon>Brassicaceae</taxon>
        <taxon>Brassiceae</taxon>
        <taxon>Brassica</taxon>
    </lineage>
</organism>
<feature type="region of interest" description="Disordered" evidence="1">
    <location>
        <begin position="254"/>
        <end position="303"/>
    </location>
</feature>
<protein>
    <submittedName>
        <fullName evidence="2">Uncharacterized protein</fullName>
    </submittedName>
</protein>
<dbReference type="AlphaFoldDB" id="A0A8S9QDZ6"/>
<evidence type="ECO:0000313" key="3">
    <source>
        <dbReference type="Proteomes" id="UP000712600"/>
    </source>
</evidence>
<feature type="region of interest" description="Disordered" evidence="1">
    <location>
        <begin position="148"/>
        <end position="182"/>
    </location>
</feature>
<evidence type="ECO:0000256" key="1">
    <source>
        <dbReference type="SAM" id="MobiDB-lite"/>
    </source>
</evidence>
<feature type="compositionally biased region" description="Acidic residues" evidence="1">
    <location>
        <begin position="273"/>
        <end position="284"/>
    </location>
</feature>
<evidence type="ECO:0000313" key="2">
    <source>
        <dbReference type="EMBL" id="KAF3539071.1"/>
    </source>
</evidence>
<feature type="region of interest" description="Disordered" evidence="1">
    <location>
        <begin position="217"/>
        <end position="236"/>
    </location>
</feature>